<feature type="compositionally biased region" description="Basic and acidic residues" evidence="1">
    <location>
        <begin position="116"/>
        <end position="126"/>
    </location>
</feature>
<dbReference type="Proteomes" id="UP001158576">
    <property type="component" value="Chromosome PAR"/>
</dbReference>
<gene>
    <name evidence="2" type="ORF">OKIOD_LOCUS17</name>
</gene>
<evidence type="ECO:0000256" key="1">
    <source>
        <dbReference type="SAM" id="MobiDB-lite"/>
    </source>
</evidence>
<protein>
    <submittedName>
        <fullName evidence="2">Oidioi.mRNA.OKI2018_I69.PAR.g8459.t1.cds</fullName>
    </submittedName>
</protein>
<feature type="compositionally biased region" description="Polar residues" evidence="1">
    <location>
        <begin position="90"/>
        <end position="105"/>
    </location>
</feature>
<name>A0ABN7RLF6_OIKDI</name>
<sequence>MAREIFVNPSEKQEEIYTTVTEWHSNQAPEFIGTASHVAQPVASHRRPVKSPSATTDYAGFGLMEEDPIQSSSEPAESSRVGDTSLADEITSQLDNMFRSSSENKPNPIRPPKPSSIKEFENQQKRPEGLVSKIIKKLQPAHQFFDRNHHLRSAYDTLHLC</sequence>
<evidence type="ECO:0000313" key="2">
    <source>
        <dbReference type="EMBL" id="CAG5076431.1"/>
    </source>
</evidence>
<dbReference type="EMBL" id="OU015568">
    <property type="protein sequence ID" value="CAG5076431.1"/>
    <property type="molecule type" value="Genomic_DNA"/>
</dbReference>
<evidence type="ECO:0000313" key="3">
    <source>
        <dbReference type="Proteomes" id="UP001158576"/>
    </source>
</evidence>
<reference evidence="2 3" key="1">
    <citation type="submission" date="2021-04" db="EMBL/GenBank/DDBJ databases">
        <authorList>
            <person name="Bliznina A."/>
        </authorList>
    </citation>
    <scope>NUCLEOTIDE SEQUENCE [LARGE SCALE GENOMIC DNA]</scope>
</reference>
<accession>A0ABN7RLF6</accession>
<organism evidence="2 3">
    <name type="scientific">Oikopleura dioica</name>
    <name type="common">Tunicate</name>
    <dbReference type="NCBI Taxonomy" id="34765"/>
    <lineage>
        <taxon>Eukaryota</taxon>
        <taxon>Metazoa</taxon>
        <taxon>Chordata</taxon>
        <taxon>Tunicata</taxon>
        <taxon>Appendicularia</taxon>
        <taxon>Copelata</taxon>
        <taxon>Oikopleuridae</taxon>
        <taxon>Oikopleura</taxon>
    </lineage>
</organism>
<keyword evidence="3" id="KW-1185">Reference proteome</keyword>
<feature type="region of interest" description="Disordered" evidence="1">
    <location>
        <begin position="42"/>
        <end position="126"/>
    </location>
</feature>
<proteinExistence type="predicted"/>